<reference evidence="1" key="1">
    <citation type="submission" date="2020-05" db="EMBL/GenBank/DDBJ databases">
        <title>Large-scale comparative analyses of tick genomes elucidate their genetic diversity and vector capacities.</title>
        <authorList>
            <person name="Jia N."/>
            <person name="Wang J."/>
            <person name="Shi W."/>
            <person name="Du L."/>
            <person name="Sun Y."/>
            <person name="Zhan W."/>
            <person name="Jiang J."/>
            <person name="Wang Q."/>
            <person name="Zhang B."/>
            <person name="Ji P."/>
            <person name="Sakyi L.B."/>
            <person name="Cui X."/>
            <person name="Yuan T."/>
            <person name="Jiang B."/>
            <person name="Yang W."/>
            <person name="Lam T.T.-Y."/>
            <person name="Chang Q."/>
            <person name="Ding S."/>
            <person name="Wang X."/>
            <person name="Zhu J."/>
            <person name="Ruan X."/>
            <person name="Zhao L."/>
            <person name="Wei J."/>
            <person name="Que T."/>
            <person name="Du C."/>
            <person name="Cheng J."/>
            <person name="Dai P."/>
            <person name="Han X."/>
            <person name="Huang E."/>
            <person name="Gao Y."/>
            <person name="Liu J."/>
            <person name="Shao H."/>
            <person name="Ye R."/>
            <person name="Li L."/>
            <person name="Wei W."/>
            <person name="Wang X."/>
            <person name="Wang C."/>
            <person name="Yang T."/>
            <person name="Huo Q."/>
            <person name="Li W."/>
            <person name="Guo W."/>
            <person name="Chen H."/>
            <person name="Zhou L."/>
            <person name="Ni X."/>
            <person name="Tian J."/>
            <person name="Zhou Y."/>
            <person name="Sheng Y."/>
            <person name="Liu T."/>
            <person name="Pan Y."/>
            <person name="Xia L."/>
            <person name="Li J."/>
            <person name="Zhao F."/>
            <person name="Cao W."/>
        </authorList>
    </citation>
    <scope>NUCLEOTIDE SEQUENCE</scope>
    <source>
        <strain evidence="1">Dsil-2018</strain>
    </source>
</reference>
<name>A0ACB8CB44_DERSI</name>
<keyword evidence="2" id="KW-1185">Reference proteome</keyword>
<dbReference type="Proteomes" id="UP000821865">
    <property type="component" value="Chromosome 8"/>
</dbReference>
<proteinExistence type="predicted"/>
<evidence type="ECO:0000313" key="1">
    <source>
        <dbReference type="EMBL" id="KAH7938132.1"/>
    </source>
</evidence>
<comment type="caution">
    <text evidence="1">The sequence shown here is derived from an EMBL/GenBank/DDBJ whole genome shotgun (WGS) entry which is preliminary data.</text>
</comment>
<organism evidence="1 2">
    <name type="scientific">Dermacentor silvarum</name>
    <name type="common">Tick</name>
    <dbReference type="NCBI Taxonomy" id="543639"/>
    <lineage>
        <taxon>Eukaryota</taxon>
        <taxon>Metazoa</taxon>
        <taxon>Ecdysozoa</taxon>
        <taxon>Arthropoda</taxon>
        <taxon>Chelicerata</taxon>
        <taxon>Arachnida</taxon>
        <taxon>Acari</taxon>
        <taxon>Parasitiformes</taxon>
        <taxon>Ixodida</taxon>
        <taxon>Ixodoidea</taxon>
        <taxon>Ixodidae</taxon>
        <taxon>Rhipicephalinae</taxon>
        <taxon>Dermacentor</taxon>
    </lineage>
</organism>
<evidence type="ECO:0000313" key="2">
    <source>
        <dbReference type="Proteomes" id="UP000821865"/>
    </source>
</evidence>
<sequence length="541" mass="58829">MAAPILKWKRVTNTTGPAPRPRHGHRAVAIKDLMIVFGGGNEGIVDELHVYNTSTNQWFVPPVKGDIPPGCAAYGFVCDGTRLLVFGGMVEYGKYSNELYELQASRWEWKRLKPRPPRGAPGPPCPRLGHSFTLIGNKAFLFGGLANDSDDPKNNIPRYLNDLYTLELRPFSSSMAWDVPQVFGQPPPPRESHTAVAYQSREGRQPRLIVYGGMSGCRLGDLWQLDVDSMSWSKPQVGGVAPLPRSLHSATLIGQRMFVFGGWVPLVMDENKASTHEKEWKCTNTLASLNLDTMAWEPLAMEVFEEAVPRARAGHCSVAINSRLYIWSGRDGYRKAWNNQVCCKDLWYLETEKPPPPSRVQLVRASTATLEVCWGAVPTADAYVLQLQRYDVPPTNTVPPPPVAPPAAPVATPPPAVPAAAAPATPPAVSPIASPKIVTPTQLRQVRAPAVAQPQTPPQSPAIRVPAAASLASGLRGTVTLVRTRSPGVAGQQQIRVIATTPTGQQVVKTVTGNLPTVTVSQLSHCWCLLPCLRSCSRTLK</sequence>
<gene>
    <name evidence="1" type="ORF">HPB49_020720</name>
</gene>
<dbReference type="EMBL" id="CM023477">
    <property type="protein sequence ID" value="KAH7938132.1"/>
    <property type="molecule type" value="Genomic_DNA"/>
</dbReference>
<accession>A0ACB8CB44</accession>
<protein>
    <submittedName>
        <fullName evidence="1">Uncharacterized protein</fullName>
    </submittedName>
</protein>